<keyword evidence="6 8" id="KW-0408">Iron</keyword>
<dbReference type="InterPro" id="IPR017972">
    <property type="entry name" value="Cyt_P450_CS"/>
</dbReference>
<protein>
    <submittedName>
        <fullName evidence="9">Cytochrome P450</fullName>
    </submittedName>
</protein>
<dbReference type="GO" id="GO:0016705">
    <property type="term" value="F:oxidoreductase activity, acting on paired donors, with incorporation or reduction of molecular oxygen"/>
    <property type="evidence" value="ECO:0007669"/>
    <property type="project" value="InterPro"/>
</dbReference>
<evidence type="ECO:0000256" key="6">
    <source>
        <dbReference type="ARBA" id="ARBA00023004"/>
    </source>
</evidence>
<dbReference type="Proteomes" id="UP000198286">
    <property type="component" value="Chromosome"/>
</dbReference>
<dbReference type="PANTHER" id="PTHR46696">
    <property type="entry name" value="P450, PUTATIVE (EUROFUNG)-RELATED"/>
    <property type="match status" value="1"/>
</dbReference>
<evidence type="ECO:0000256" key="7">
    <source>
        <dbReference type="ARBA" id="ARBA00023033"/>
    </source>
</evidence>
<evidence type="ECO:0000256" key="5">
    <source>
        <dbReference type="ARBA" id="ARBA00023002"/>
    </source>
</evidence>
<reference evidence="10" key="2">
    <citation type="submission" date="2023-06" db="EMBL/GenBank/DDBJ databases">
        <title>Itaconate inhibition of nontuberculous mycobacteria.</title>
        <authorList>
            <person name="Breen P."/>
            <person name="Zimbric M."/>
            <person name="Caverly L."/>
        </authorList>
    </citation>
    <scope>NUCLEOTIDE SEQUENCE</scope>
    <source>
        <strain evidence="10">FLAC1071</strain>
    </source>
</reference>
<dbReference type="GO" id="GO:0005506">
    <property type="term" value="F:iron ion binding"/>
    <property type="evidence" value="ECO:0007669"/>
    <property type="project" value="InterPro"/>
</dbReference>
<evidence type="ECO:0000256" key="2">
    <source>
        <dbReference type="ARBA" id="ARBA00010617"/>
    </source>
</evidence>
<keyword evidence="12" id="KW-1185">Reference proteome</keyword>
<evidence type="ECO:0000256" key="8">
    <source>
        <dbReference type="RuleBase" id="RU000461"/>
    </source>
</evidence>
<evidence type="ECO:0000313" key="9">
    <source>
        <dbReference type="EMBL" id="ASL13823.1"/>
    </source>
</evidence>
<dbReference type="STRING" id="222805.AN480_06350"/>
<evidence type="ECO:0000256" key="4">
    <source>
        <dbReference type="ARBA" id="ARBA00022723"/>
    </source>
</evidence>
<dbReference type="EMBL" id="JASZZX010000004">
    <property type="protein sequence ID" value="MDM3925836.1"/>
    <property type="molecule type" value="Genomic_DNA"/>
</dbReference>
<dbReference type="PRINTS" id="PR00359">
    <property type="entry name" value="BP450"/>
</dbReference>
<keyword evidence="5 8" id="KW-0560">Oxidoreductase</keyword>
<dbReference type="EMBL" id="CP015267">
    <property type="protein sequence ID" value="ASL13823.1"/>
    <property type="molecule type" value="Genomic_DNA"/>
</dbReference>
<comment type="similarity">
    <text evidence="2 8">Belongs to the cytochrome P450 family.</text>
</comment>
<dbReference type="Proteomes" id="UP001529272">
    <property type="component" value="Unassembled WGS sequence"/>
</dbReference>
<evidence type="ECO:0000313" key="12">
    <source>
        <dbReference type="Proteomes" id="UP001529272"/>
    </source>
</evidence>
<dbReference type="FunFam" id="1.10.630.10:FF:000018">
    <property type="entry name" value="Cytochrome P450 monooxygenase"/>
    <property type="match status" value="1"/>
</dbReference>
<reference evidence="10" key="3">
    <citation type="submission" date="2023-06" db="EMBL/GenBank/DDBJ databases">
        <authorList>
            <person name="Spilker T."/>
        </authorList>
    </citation>
    <scope>NUCLEOTIDE SEQUENCE</scope>
    <source>
        <strain evidence="10">FLAC1071</strain>
    </source>
</reference>
<gene>
    <name evidence="9" type="ORF">MYCOZU2_01384</name>
    <name evidence="10" type="ORF">QRB35_07335</name>
</gene>
<dbReference type="GO" id="GO:0020037">
    <property type="term" value="F:heme binding"/>
    <property type="evidence" value="ECO:0007669"/>
    <property type="project" value="InterPro"/>
</dbReference>
<dbReference type="KEGG" id="mchi:AN480_06350"/>
<comment type="cofactor">
    <cofactor evidence="1">
        <name>heme</name>
        <dbReference type="ChEBI" id="CHEBI:30413"/>
    </cofactor>
</comment>
<dbReference type="GO" id="GO:0004497">
    <property type="term" value="F:monooxygenase activity"/>
    <property type="evidence" value="ECO:0007669"/>
    <property type="project" value="UniProtKB-KW"/>
</dbReference>
<dbReference type="RefSeq" id="WP_042910896.1">
    <property type="nucleotide sequence ID" value="NZ_CP012885.2"/>
</dbReference>
<keyword evidence="7 8" id="KW-0503">Monooxygenase</keyword>
<evidence type="ECO:0000313" key="11">
    <source>
        <dbReference type="Proteomes" id="UP000198286"/>
    </source>
</evidence>
<keyword evidence="4 8" id="KW-0479">Metal-binding</keyword>
<reference evidence="9 11" key="1">
    <citation type="journal article" date="2017" name="Lancet Infect. Dis.">
        <title>Global outbreak of severe Mycobacterium chimaera disease after cardiac surgery: a molecular epidemiological study.</title>
        <authorList>
            <person name="van Ingen J."/>
            <person name="Kohl T."/>
            <person name="Kranzer K."/>
            <person name="Hasse B."/>
            <person name="Keller P."/>
            <person name="Szafranska A."/>
            <person name="Hillemann D."/>
            <person name="Chand M."/>
            <person name="Schreiber P."/>
            <person name="Sommerstein R."/>
            <person name="Berger C."/>
            <person name="Genoni M."/>
            <person name="Ruegg C."/>
            <person name="Troillet N."/>
            <person name="Widmer A.F."/>
            <person name="Becker S.L."/>
            <person name="Herrmann M."/>
            <person name="Eckmanns T."/>
            <person name="Haller S."/>
            <person name="Hoeller C."/>
            <person name="Debast S.B."/>
            <person name="Wolfhagen M.J."/>
            <person name="Hopman J."/>
            <person name="Kluytmans J."/>
            <person name="Langelaar M."/>
            <person name="Notermans D.W."/>
            <person name="ten Oever J."/>
            <person name="van den Barselaar P."/>
            <person name="Vonk A.B.A."/>
            <person name="Vos M.C."/>
            <person name="Ahmed N."/>
            <person name="Brown T."/>
            <person name="Crook D."/>
            <person name="Lamagni T."/>
            <person name="Phin N."/>
            <person name="Smith E.G."/>
            <person name="Zambon M."/>
            <person name="Serr A."/>
            <person name="Goetting T."/>
            <person name="Ebner W."/>
            <person name="Thuermer A."/>
            <person name="Utpatel C."/>
            <person name="Sproer C."/>
            <person name="Bunk B."/>
            <person name="Nubel U."/>
            <person name="Bloemberg G."/>
            <person name="Bottger E."/>
            <person name="Niemann S."/>
            <person name="Wagner D."/>
            <person name="Sax H."/>
        </authorList>
    </citation>
    <scope>NUCLEOTIDE SEQUENCE [LARGE SCALE GENOMIC DNA]</scope>
    <source>
        <strain evidence="9 11">ZUERICH-2</strain>
    </source>
</reference>
<evidence type="ECO:0000313" key="10">
    <source>
        <dbReference type="EMBL" id="MDM3925836.1"/>
    </source>
</evidence>
<dbReference type="InterPro" id="IPR001128">
    <property type="entry name" value="Cyt_P450"/>
</dbReference>
<proteinExistence type="inferred from homology"/>
<evidence type="ECO:0000256" key="3">
    <source>
        <dbReference type="ARBA" id="ARBA00022617"/>
    </source>
</evidence>
<dbReference type="SUPFAM" id="SSF48264">
    <property type="entry name" value="Cytochrome P450"/>
    <property type="match status" value="1"/>
</dbReference>
<evidence type="ECO:0000256" key="1">
    <source>
        <dbReference type="ARBA" id="ARBA00001971"/>
    </source>
</evidence>
<dbReference type="PROSITE" id="PS00086">
    <property type="entry name" value="CYTOCHROME_P450"/>
    <property type="match status" value="1"/>
</dbReference>
<dbReference type="InterPro" id="IPR002397">
    <property type="entry name" value="Cyt_P450_B"/>
</dbReference>
<dbReference type="InterPro" id="IPR036396">
    <property type="entry name" value="Cyt_P450_sf"/>
</dbReference>
<dbReference type="PRINTS" id="PR00385">
    <property type="entry name" value="P450"/>
</dbReference>
<dbReference type="Gene3D" id="1.10.630.10">
    <property type="entry name" value="Cytochrome P450"/>
    <property type="match status" value="1"/>
</dbReference>
<accession>A0A220Y8L3</accession>
<organism evidence="9 11">
    <name type="scientific">Mycobacterium intracellulare subsp. chimaera</name>
    <dbReference type="NCBI Taxonomy" id="222805"/>
    <lineage>
        <taxon>Bacteria</taxon>
        <taxon>Bacillati</taxon>
        <taxon>Actinomycetota</taxon>
        <taxon>Actinomycetes</taxon>
        <taxon>Mycobacteriales</taxon>
        <taxon>Mycobacteriaceae</taxon>
        <taxon>Mycobacterium</taxon>
        <taxon>Mycobacterium avium complex (MAC)</taxon>
    </lineage>
</organism>
<sequence length="413" mass="44771">MTTLISGCPNVFDAGLPVIAYDHLTDPDAAHRVIDDARELSPIAVGPHGPEVLSYELVRTVLRDSRFVTAHGLGLGLQGVTSGPLWDRAISNILGLDGAAHHRLRRLVSKAFAPRGAERLRALVIEIIDGLVDPLTNAGHCDVVADIARRYPTPVICALLGAPPEDWHLFSDWTDDIKKIFDWNVAEDGPAILAAWDQLDAYLEELIARRRASLSDDLISELIRTEDDGDRLTHDELLMLCATLLGAGTDTTRNQLAAAVQVLADQPDQWALLAQHPELAANAVHELMRYYPIVFGTIRETVEGVELAGVCIPAGTLVLANTAAANRDASVYDRPDRVDITREDPPAMLTFGGGVHFCLGAHLARLELTEALRVITRRMPTPRRTGPAPWKAISGITGPTTLPLAFDVGTVQP</sequence>
<name>A0A220Y8L3_MYCIT</name>
<dbReference type="Pfam" id="PF00067">
    <property type="entry name" value="p450"/>
    <property type="match status" value="2"/>
</dbReference>
<dbReference type="PANTHER" id="PTHR46696:SF1">
    <property type="entry name" value="CYTOCHROME P450 YJIB-RELATED"/>
    <property type="match status" value="1"/>
</dbReference>
<keyword evidence="3 8" id="KW-0349">Heme</keyword>
<dbReference type="AlphaFoldDB" id="A0A220Y8L3"/>